<protein>
    <submittedName>
        <fullName evidence="1">Uncharacterized protein</fullName>
    </submittedName>
</protein>
<organism evidence="1">
    <name type="scientific">Anguilla anguilla</name>
    <name type="common">European freshwater eel</name>
    <name type="synonym">Muraena anguilla</name>
    <dbReference type="NCBI Taxonomy" id="7936"/>
    <lineage>
        <taxon>Eukaryota</taxon>
        <taxon>Metazoa</taxon>
        <taxon>Chordata</taxon>
        <taxon>Craniata</taxon>
        <taxon>Vertebrata</taxon>
        <taxon>Euteleostomi</taxon>
        <taxon>Actinopterygii</taxon>
        <taxon>Neopterygii</taxon>
        <taxon>Teleostei</taxon>
        <taxon>Anguilliformes</taxon>
        <taxon>Anguillidae</taxon>
        <taxon>Anguilla</taxon>
    </lineage>
</organism>
<dbReference type="EMBL" id="GBXM01107155">
    <property type="protein sequence ID" value="JAH01422.1"/>
    <property type="molecule type" value="Transcribed_RNA"/>
</dbReference>
<reference evidence="1" key="1">
    <citation type="submission" date="2014-11" db="EMBL/GenBank/DDBJ databases">
        <authorList>
            <person name="Amaro Gonzalez C."/>
        </authorList>
    </citation>
    <scope>NUCLEOTIDE SEQUENCE</scope>
</reference>
<dbReference type="AlphaFoldDB" id="A0A0E9PAX3"/>
<sequence length="40" mass="4593">MHPHPITAEFALGIRANLRILNISVVKKKTSERIKLRARI</sequence>
<reference evidence="1" key="2">
    <citation type="journal article" date="2015" name="Fish Shellfish Immunol.">
        <title>Early steps in the European eel (Anguilla anguilla)-Vibrio vulnificus interaction in the gills: Role of the RtxA13 toxin.</title>
        <authorList>
            <person name="Callol A."/>
            <person name="Pajuelo D."/>
            <person name="Ebbesson L."/>
            <person name="Teles M."/>
            <person name="MacKenzie S."/>
            <person name="Amaro C."/>
        </authorList>
    </citation>
    <scope>NUCLEOTIDE SEQUENCE</scope>
</reference>
<proteinExistence type="predicted"/>
<accession>A0A0E9PAX3</accession>
<evidence type="ECO:0000313" key="1">
    <source>
        <dbReference type="EMBL" id="JAH01422.1"/>
    </source>
</evidence>
<name>A0A0E9PAX3_ANGAN</name>